<keyword evidence="1" id="KW-0238">DNA-binding</keyword>
<dbReference type="Proteomes" id="UP000834611">
    <property type="component" value="Unassembled WGS sequence"/>
</dbReference>
<dbReference type="Gene3D" id="1.10.10.10">
    <property type="entry name" value="Winged helix-like DNA-binding domain superfamily/Winged helix DNA-binding domain"/>
    <property type="match status" value="1"/>
</dbReference>
<sequence>MSACDPIDLSVIKQEVLIDFFDFHLKNEEVWAILNENSVFLASNLFKLTGIEQFLYNIFYPSFSNLLKSDFGDVTSKDIVVSFPSYSLNRQLKEPPIYFIQISRFNDDLFFLKAISLFTNNLSLYDINIICKDKDIEKIPLERFKNVNPSDELLEDEWKIAWLFISGMSYRQIASFLNVSRTTVENKMKSVYGKMELLGEGNFKYVAEVYSWKKYIPRDLLKDFFIHLF</sequence>
<proteinExistence type="predicted"/>
<dbReference type="GeneID" id="92276996"/>
<dbReference type="EMBL" id="CAHPSF010000020">
    <property type="protein sequence ID" value="CAB5718790.1"/>
    <property type="molecule type" value="Genomic_DNA"/>
</dbReference>
<reference evidence="3" key="1">
    <citation type="submission" date="2020-05" db="EMBL/GenBank/DDBJ databases">
        <authorList>
            <person name="Delgado-Blas J."/>
        </authorList>
    </citation>
    <scope>NUCLEOTIDE SEQUENCE</scope>
    <source>
        <strain evidence="3">BB1453</strain>
    </source>
</reference>
<dbReference type="PROSITE" id="PS00622">
    <property type="entry name" value="HTH_LUXR_1"/>
    <property type="match status" value="1"/>
</dbReference>
<keyword evidence="4" id="KW-0614">Plasmid</keyword>
<dbReference type="RefSeq" id="WP_110592856.1">
    <property type="nucleotide sequence ID" value="NZ_CAHPQZ010000024.1"/>
</dbReference>
<dbReference type="GO" id="GO:0006355">
    <property type="term" value="P:regulation of DNA-templated transcription"/>
    <property type="evidence" value="ECO:0007669"/>
    <property type="project" value="InterPro"/>
</dbReference>
<evidence type="ECO:0000313" key="3">
    <source>
        <dbReference type="EMBL" id="CAB5718790.1"/>
    </source>
</evidence>
<dbReference type="Proteomes" id="UP000682358">
    <property type="component" value="Plasmid p15628B_125"/>
</dbReference>
<geneLocation type="plasmid" evidence="4 5">
    <name>p15628B_125</name>
</geneLocation>
<dbReference type="InterPro" id="IPR036388">
    <property type="entry name" value="WH-like_DNA-bd_sf"/>
</dbReference>
<protein>
    <submittedName>
        <fullName evidence="3">Bacterial regulatory proteins, luxR family</fullName>
    </submittedName>
    <submittedName>
        <fullName evidence="4">LuxR C-terminal-related transcriptional regulator</fullName>
    </submittedName>
</protein>
<evidence type="ECO:0000313" key="4">
    <source>
        <dbReference type="EMBL" id="WHT96097.1"/>
    </source>
</evidence>
<feature type="domain" description="HTH luxR-type" evidence="2">
    <location>
        <begin position="167"/>
        <end position="194"/>
    </location>
</feature>
<dbReference type="SUPFAM" id="SSF46894">
    <property type="entry name" value="C-terminal effector domain of the bipartite response regulators"/>
    <property type="match status" value="1"/>
</dbReference>
<dbReference type="EMBL" id="CP123374">
    <property type="protein sequence ID" value="WHT96097.1"/>
    <property type="molecule type" value="Genomic_DNA"/>
</dbReference>
<gene>
    <name evidence="3" type="ORF">GHA_04463</name>
    <name evidence="4" type="ORF">KOF27_22105</name>
</gene>
<dbReference type="Pfam" id="PF00196">
    <property type="entry name" value="GerE"/>
    <property type="match status" value="1"/>
</dbReference>
<dbReference type="InterPro" id="IPR016032">
    <property type="entry name" value="Sig_transdc_resp-reg_C-effctor"/>
</dbReference>
<dbReference type="GO" id="GO:0003677">
    <property type="term" value="F:DNA binding"/>
    <property type="evidence" value="ECO:0007669"/>
    <property type="project" value="UniProtKB-KW"/>
</dbReference>
<evidence type="ECO:0000313" key="6">
    <source>
        <dbReference type="Proteomes" id="UP000834611"/>
    </source>
</evidence>
<evidence type="ECO:0000256" key="1">
    <source>
        <dbReference type="ARBA" id="ARBA00023125"/>
    </source>
</evidence>
<dbReference type="InterPro" id="IPR000792">
    <property type="entry name" value="Tscrpt_reg_LuxR_C"/>
</dbReference>
<organism evidence="3 6">
    <name type="scientific">Providencia rettgeri</name>
    <dbReference type="NCBI Taxonomy" id="587"/>
    <lineage>
        <taxon>Bacteria</taxon>
        <taxon>Pseudomonadati</taxon>
        <taxon>Pseudomonadota</taxon>
        <taxon>Gammaproteobacteria</taxon>
        <taxon>Enterobacterales</taxon>
        <taxon>Morganellaceae</taxon>
        <taxon>Providencia</taxon>
    </lineage>
</organism>
<evidence type="ECO:0000259" key="2">
    <source>
        <dbReference type="PROSITE" id="PS00622"/>
    </source>
</evidence>
<accession>A0A9N8D874</accession>
<evidence type="ECO:0000313" key="5">
    <source>
        <dbReference type="Proteomes" id="UP000682358"/>
    </source>
</evidence>
<name>A0A9N8D874_PRORE</name>
<reference evidence="4" key="2">
    <citation type="submission" date="2023-04" db="EMBL/GenBank/DDBJ databases">
        <title>Co-integrate Col3M blaNDM-1-harbouring plasmids in clinical Providencia rettgeri isolates from Argentina.</title>
        <authorList>
            <person name="de Belder D."/>
            <person name="Martino F."/>
            <person name="Tijet N."/>
            <person name="Melano R.G."/>
            <person name="Faccone D."/>
            <person name="de Mendieta J.M."/>
            <person name="Rapoport M."/>
            <person name="Albornoz E."/>
            <person name="Petroni A."/>
            <person name="Tuduri E."/>
            <person name="Derdoy L."/>
            <person name="Cogut S."/>
            <person name="Errecalde L."/>
            <person name="Pasteran F."/>
            <person name="Corso A."/>
            <person name="Gomez S.A."/>
        </authorList>
    </citation>
    <scope>NUCLEOTIDE SEQUENCE</scope>
    <source>
        <strain evidence="4">PreM15628</strain>
        <plasmid evidence="4">p15628B_125</plasmid>
    </source>
</reference>
<dbReference type="AlphaFoldDB" id="A0A9N8D874"/>